<evidence type="ECO:0000313" key="10">
    <source>
        <dbReference type="EMBL" id="KAB2931517.1"/>
    </source>
</evidence>
<dbReference type="PROSITE" id="PS51733">
    <property type="entry name" value="BPL_LPL_CATALYTIC"/>
    <property type="match status" value="1"/>
</dbReference>
<name>A0A833H0B2_9LEPT</name>
<evidence type="ECO:0000256" key="8">
    <source>
        <dbReference type="PIRSR" id="PIRSR016262-3"/>
    </source>
</evidence>
<accession>A0A833H0B2</accession>
<evidence type="ECO:0000256" key="1">
    <source>
        <dbReference type="ARBA" id="ARBA00004821"/>
    </source>
</evidence>
<comment type="function">
    <text evidence="4 5">Catalyzes the transfer of endogenously produced octanoic acid from octanoyl-acyl-carrier-protein onto the lipoyl domains of lipoate-dependent enzymes. Lipoyl-ACP can also act as a substrate although octanoyl-ACP is likely to be the physiological substrate.</text>
</comment>
<feature type="binding site" evidence="7">
    <location>
        <begin position="145"/>
        <end position="147"/>
    </location>
    <ligand>
        <name>substrate</name>
    </ligand>
</feature>
<dbReference type="PROSITE" id="PS01313">
    <property type="entry name" value="LIPB"/>
    <property type="match status" value="1"/>
</dbReference>
<dbReference type="NCBIfam" id="TIGR00214">
    <property type="entry name" value="lipB"/>
    <property type="match status" value="1"/>
</dbReference>
<dbReference type="PANTHER" id="PTHR10993:SF7">
    <property type="entry name" value="LIPOYLTRANSFERASE 2, MITOCHONDRIAL-RELATED"/>
    <property type="match status" value="1"/>
</dbReference>
<sequence>MIMNRQPISILYLEKPMRYGRYVRYTELLRRSRRENLVFCQHYPVVTMGVQTQASSLLLSAEDFARNAVDIVPVKRGGDATAHEPGQIVIYPHIDLRSRKIPLSDFVKAMLDITSESLDSVFGLKLQPDAKAPGLYTRNGEKVVSSGLEIRSGFSSSGVAVNYSNELQTFSFIHPCGYPGLRMQSVLQLTGQAEKKHDPETDAKKKEFCRIWAERFIQSFSLYS</sequence>
<dbReference type="Gene3D" id="3.30.930.10">
    <property type="entry name" value="Bira Bifunctional Protein, Domain 2"/>
    <property type="match status" value="1"/>
</dbReference>
<dbReference type="GO" id="GO:0009249">
    <property type="term" value="P:protein lipoylation"/>
    <property type="evidence" value="ECO:0007669"/>
    <property type="project" value="InterPro"/>
</dbReference>
<evidence type="ECO:0000256" key="2">
    <source>
        <dbReference type="ARBA" id="ARBA00022679"/>
    </source>
</evidence>
<organism evidence="10 11">
    <name type="scientific">Leptonema illini</name>
    <dbReference type="NCBI Taxonomy" id="183"/>
    <lineage>
        <taxon>Bacteria</taxon>
        <taxon>Pseudomonadati</taxon>
        <taxon>Spirochaetota</taxon>
        <taxon>Spirochaetia</taxon>
        <taxon>Leptospirales</taxon>
        <taxon>Leptospiraceae</taxon>
        <taxon>Leptonema</taxon>
    </lineage>
</organism>
<evidence type="ECO:0000256" key="6">
    <source>
        <dbReference type="PIRSR" id="PIRSR016262-1"/>
    </source>
</evidence>
<dbReference type="GO" id="GO:0033819">
    <property type="term" value="F:lipoyl(octanoyl) transferase activity"/>
    <property type="evidence" value="ECO:0007669"/>
    <property type="project" value="UniProtKB-EC"/>
</dbReference>
<protein>
    <recommendedName>
        <fullName evidence="5">Octanoyltransferase</fullName>
        <ecNumber evidence="5">2.3.1.181</ecNumber>
    </recommendedName>
</protein>
<comment type="caution">
    <text evidence="10">The sequence shown here is derived from an EMBL/GenBank/DDBJ whole genome shotgun (WGS) entry which is preliminary data.</text>
</comment>
<evidence type="ECO:0000256" key="5">
    <source>
        <dbReference type="PIRNR" id="PIRNR016262"/>
    </source>
</evidence>
<comment type="pathway">
    <text evidence="1 5">Protein modification; protein lipoylation via endogenous pathway; protein N(6)-(lipoyl)lysine from octanoyl-[acyl-carrier-protein]: step 1/2.</text>
</comment>
<dbReference type="Proteomes" id="UP000460298">
    <property type="component" value="Unassembled WGS sequence"/>
</dbReference>
<dbReference type="UniPathway" id="UPA00538">
    <property type="reaction ID" value="UER00592"/>
</dbReference>
<evidence type="ECO:0000256" key="4">
    <source>
        <dbReference type="ARBA" id="ARBA00024732"/>
    </source>
</evidence>
<feature type="active site" description="Acyl-thioester intermediate" evidence="6">
    <location>
        <position position="176"/>
    </location>
</feature>
<keyword evidence="2 5" id="KW-0808">Transferase</keyword>
<dbReference type="InterPro" id="IPR000544">
    <property type="entry name" value="Octanoyltransferase"/>
</dbReference>
<dbReference type="SUPFAM" id="SSF55681">
    <property type="entry name" value="Class II aaRS and biotin synthetases"/>
    <property type="match status" value="1"/>
</dbReference>
<comment type="similarity">
    <text evidence="5">Belongs to the LipB family.</text>
</comment>
<dbReference type="EC" id="2.3.1.181" evidence="5"/>
<reference evidence="10 11" key="1">
    <citation type="submission" date="2019-10" db="EMBL/GenBank/DDBJ databases">
        <title>Extracellular Electron Transfer in a Candidatus Methanoperedens spp. Enrichment Culture.</title>
        <authorList>
            <person name="Berger S."/>
            <person name="Rangel Shaw D."/>
            <person name="Berben T."/>
            <person name="In 'T Zandt M."/>
            <person name="Frank J."/>
            <person name="Reimann J."/>
            <person name="Jetten M.S.M."/>
            <person name="Welte C.U."/>
        </authorList>
    </citation>
    <scope>NUCLEOTIDE SEQUENCE [LARGE SCALE GENOMIC DNA]</scope>
    <source>
        <strain evidence="10">SB12</strain>
    </source>
</reference>
<proteinExistence type="inferred from homology"/>
<feature type="domain" description="BPL/LPL catalytic" evidence="9">
    <location>
        <begin position="31"/>
        <end position="220"/>
    </location>
</feature>
<dbReference type="PIRSF" id="PIRSF016262">
    <property type="entry name" value="LPLase"/>
    <property type="match status" value="1"/>
</dbReference>
<dbReference type="InterPro" id="IPR045864">
    <property type="entry name" value="aa-tRNA-synth_II/BPL/LPL"/>
</dbReference>
<keyword evidence="3 5" id="KW-0012">Acyltransferase</keyword>
<evidence type="ECO:0000256" key="3">
    <source>
        <dbReference type="ARBA" id="ARBA00023315"/>
    </source>
</evidence>
<dbReference type="PANTHER" id="PTHR10993">
    <property type="entry name" value="OCTANOYLTRANSFERASE"/>
    <property type="match status" value="1"/>
</dbReference>
<feature type="site" description="Lowers pKa of active site Cys" evidence="8">
    <location>
        <position position="142"/>
    </location>
</feature>
<evidence type="ECO:0000259" key="9">
    <source>
        <dbReference type="PROSITE" id="PS51733"/>
    </source>
</evidence>
<dbReference type="InterPro" id="IPR020605">
    <property type="entry name" value="Octanoyltransferase_CS"/>
</dbReference>
<feature type="binding site" evidence="7">
    <location>
        <begin position="158"/>
        <end position="160"/>
    </location>
    <ligand>
        <name>substrate</name>
    </ligand>
</feature>
<feature type="binding site" evidence="7">
    <location>
        <begin position="76"/>
        <end position="83"/>
    </location>
    <ligand>
        <name>substrate</name>
    </ligand>
</feature>
<gene>
    <name evidence="10" type="primary">lipB</name>
    <name evidence="10" type="ORF">F9K24_13040</name>
</gene>
<dbReference type="Pfam" id="PF21948">
    <property type="entry name" value="LplA-B_cat"/>
    <property type="match status" value="1"/>
</dbReference>
<evidence type="ECO:0000313" key="11">
    <source>
        <dbReference type="Proteomes" id="UP000460298"/>
    </source>
</evidence>
<dbReference type="AlphaFoldDB" id="A0A833H0B2"/>
<evidence type="ECO:0000256" key="7">
    <source>
        <dbReference type="PIRSR" id="PIRSR016262-2"/>
    </source>
</evidence>
<dbReference type="InterPro" id="IPR004143">
    <property type="entry name" value="BPL_LPL_catalytic"/>
</dbReference>
<dbReference type="EMBL" id="WBUI01000013">
    <property type="protein sequence ID" value="KAB2931517.1"/>
    <property type="molecule type" value="Genomic_DNA"/>
</dbReference>
<comment type="catalytic activity">
    <reaction evidence="5">
        <text>octanoyl-[ACP] + L-lysyl-[protein] = N(6)-octanoyl-L-lysyl-[protein] + holo-[ACP] + H(+)</text>
        <dbReference type="Rhea" id="RHEA:17665"/>
        <dbReference type="Rhea" id="RHEA-COMP:9636"/>
        <dbReference type="Rhea" id="RHEA-COMP:9685"/>
        <dbReference type="Rhea" id="RHEA-COMP:9752"/>
        <dbReference type="Rhea" id="RHEA-COMP:9928"/>
        <dbReference type="ChEBI" id="CHEBI:15378"/>
        <dbReference type="ChEBI" id="CHEBI:29969"/>
        <dbReference type="ChEBI" id="CHEBI:64479"/>
        <dbReference type="ChEBI" id="CHEBI:78463"/>
        <dbReference type="ChEBI" id="CHEBI:78809"/>
        <dbReference type="EC" id="2.3.1.181"/>
    </reaction>
</comment>